<dbReference type="EMBL" id="CAOQHR010000002">
    <property type="protein sequence ID" value="CAI6296827.1"/>
    <property type="molecule type" value="Genomic_DNA"/>
</dbReference>
<keyword evidence="2" id="KW-1185">Reference proteome</keyword>
<comment type="caution">
    <text evidence="1">The sequence shown here is derived from an EMBL/GenBank/DDBJ whole genome shotgun (WGS) entry which is preliminary data.</text>
</comment>
<dbReference type="Proteomes" id="UP001152607">
    <property type="component" value="Unassembled WGS sequence"/>
</dbReference>
<accession>A0A9W4U5I9</accession>
<evidence type="ECO:0000313" key="2">
    <source>
        <dbReference type="Proteomes" id="UP001152607"/>
    </source>
</evidence>
<gene>
    <name evidence="1" type="ORF">PDIGIT_LOCUS2681</name>
</gene>
<name>A0A9W4U5I9_9PLEO</name>
<dbReference type="AlphaFoldDB" id="A0A9W4U5I9"/>
<organism evidence="1 2">
    <name type="scientific">Periconia digitata</name>
    <dbReference type="NCBI Taxonomy" id="1303443"/>
    <lineage>
        <taxon>Eukaryota</taxon>
        <taxon>Fungi</taxon>
        <taxon>Dikarya</taxon>
        <taxon>Ascomycota</taxon>
        <taxon>Pezizomycotina</taxon>
        <taxon>Dothideomycetes</taxon>
        <taxon>Pleosporomycetidae</taxon>
        <taxon>Pleosporales</taxon>
        <taxon>Massarineae</taxon>
        <taxon>Periconiaceae</taxon>
        <taxon>Periconia</taxon>
    </lineage>
</organism>
<protein>
    <submittedName>
        <fullName evidence="1">Uncharacterized protein</fullName>
    </submittedName>
</protein>
<reference evidence="1" key="1">
    <citation type="submission" date="2023-01" db="EMBL/GenBank/DDBJ databases">
        <authorList>
            <person name="Van Ghelder C."/>
            <person name="Rancurel C."/>
        </authorList>
    </citation>
    <scope>NUCLEOTIDE SEQUENCE</scope>
    <source>
        <strain evidence="1">CNCM I-4278</strain>
    </source>
</reference>
<proteinExistence type="predicted"/>
<sequence>MHKKGLGRAMNINKYNLIFAPLCGSALGVRVCRISQVAIGRSILLRLQRSTTTVVRSKTRTTSSTHQRHLAFPYTYKDVHAAAVHGNSARSPNIHPSIQAISPFTDLLPLSPSVSAPPPPNADCARLGAQVASHSTKKRSSDCRIIVKLDRIAS</sequence>
<evidence type="ECO:0000313" key="1">
    <source>
        <dbReference type="EMBL" id="CAI6296827.1"/>
    </source>
</evidence>